<dbReference type="Gene3D" id="1.10.260.40">
    <property type="entry name" value="lambda repressor-like DNA-binding domains"/>
    <property type="match status" value="1"/>
</dbReference>
<dbReference type="InterPro" id="IPR000843">
    <property type="entry name" value="HTH_LacI"/>
</dbReference>
<dbReference type="Gene3D" id="3.40.50.2300">
    <property type="match status" value="2"/>
</dbReference>
<keyword evidence="1" id="KW-0805">Transcription regulation</keyword>
<protein>
    <submittedName>
        <fullName evidence="6">Transcriptional regulator, LacI family</fullName>
    </submittedName>
</protein>
<dbReference type="GO" id="GO:0000976">
    <property type="term" value="F:transcription cis-regulatory region binding"/>
    <property type="evidence" value="ECO:0007669"/>
    <property type="project" value="TreeGrafter"/>
</dbReference>
<dbReference type="Proteomes" id="UP000199488">
    <property type="component" value="Unassembled WGS sequence"/>
</dbReference>
<dbReference type="InterPro" id="IPR046335">
    <property type="entry name" value="LacI/GalR-like_sensor"/>
</dbReference>
<dbReference type="PROSITE" id="PS50932">
    <property type="entry name" value="HTH_LACI_2"/>
    <property type="match status" value="1"/>
</dbReference>
<evidence type="ECO:0000259" key="4">
    <source>
        <dbReference type="PROSITE" id="PS50932"/>
    </source>
</evidence>
<dbReference type="SUPFAM" id="SSF47413">
    <property type="entry name" value="lambda repressor-like DNA-binding domains"/>
    <property type="match status" value="1"/>
</dbReference>
<gene>
    <name evidence="6" type="ORF">SAMN05421781_1936</name>
</gene>
<proteinExistence type="predicted"/>
<dbReference type="Pfam" id="PF00356">
    <property type="entry name" value="LacI"/>
    <property type="match status" value="1"/>
</dbReference>
<keyword evidence="3" id="KW-0804">Transcription</keyword>
<dbReference type="SMART" id="SM00354">
    <property type="entry name" value="HTH_LACI"/>
    <property type="match status" value="1"/>
</dbReference>
<dbReference type="Pfam" id="PF13377">
    <property type="entry name" value="Peripla_BP_3"/>
    <property type="match status" value="1"/>
</dbReference>
<organism evidence="6 7">
    <name type="scientific">Marinococcus luteus</name>
    <dbReference type="NCBI Taxonomy" id="1122204"/>
    <lineage>
        <taxon>Bacteria</taxon>
        <taxon>Bacillati</taxon>
        <taxon>Bacillota</taxon>
        <taxon>Bacilli</taxon>
        <taxon>Bacillales</taxon>
        <taxon>Bacillaceae</taxon>
        <taxon>Marinococcus</taxon>
    </lineage>
</organism>
<dbReference type="AlphaFoldDB" id="A0A1H2V5F1"/>
<dbReference type="PANTHER" id="PTHR30146:SF109">
    <property type="entry name" value="HTH-TYPE TRANSCRIPTIONAL REGULATOR GALS"/>
    <property type="match status" value="1"/>
</dbReference>
<dbReference type="InterPro" id="IPR010982">
    <property type="entry name" value="Lambda_DNA-bd_dom_sf"/>
</dbReference>
<dbReference type="InterPro" id="IPR001387">
    <property type="entry name" value="Cro/C1-type_HTH"/>
</dbReference>
<keyword evidence="2" id="KW-0238">DNA-binding</keyword>
<evidence type="ECO:0000256" key="3">
    <source>
        <dbReference type="ARBA" id="ARBA00023163"/>
    </source>
</evidence>
<feature type="domain" description="HTH cro/C1-type" evidence="5">
    <location>
        <begin position="14"/>
        <end position="57"/>
    </location>
</feature>
<accession>A0A1H2V5F1</accession>
<feature type="domain" description="HTH lacI-type" evidence="4">
    <location>
        <begin position="13"/>
        <end position="67"/>
    </location>
</feature>
<dbReference type="CDD" id="cd06294">
    <property type="entry name" value="PBP1_MalR-like"/>
    <property type="match status" value="1"/>
</dbReference>
<dbReference type="EMBL" id="FNNC01000004">
    <property type="protein sequence ID" value="SDW63576.1"/>
    <property type="molecule type" value="Genomic_DNA"/>
</dbReference>
<keyword evidence="7" id="KW-1185">Reference proteome</keyword>
<dbReference type="PANTHER" id="PTHR30146">
    <property type="entry name" value="LACI-RELATED TRANSCRIPTIONAL REPRESSOR"/>
    <property type="match status" value="1"/>
</dbReference>
<evidence type="ECO:0000259" key="5">
    <source>
        <dbReference type="PROSITE" id="PS50943"/>
    </source>
</evidence>
<dbReference type="STRING" id="1122204.SAMN05421781_1936"/>
<dbReference type="GO" id="GO:0003700">
    <property type="term" value="F:DNA-binding transcription factor activity"/>
    <property type="evidence" value="ECO:0007669"/>
    <property type="project" value="TreeGrafter"/>
</dbReference>
<dbReference type="InterPro" id="IPR028082">
    <property type="entry name" value="Peripla_BP_I"/>
</dbReference>
<evidence type="ECO:0000313" key="7">
    <source>
        <dbReference type="Proteomes" id="UP000199488"/>
    </source>
</evidence>
<dbReference type="SUPFAM" id="SSF53822">
    <property type="entry name" value="Periplasmic binding protein-like I"/>
    <property type="match status" value="1"/>
</dbReference>
<dbReference type="PROSITE" id="PS50943">
    <property type="entry name" value="HTH_CROC1"/>
    <property type="match status" value="1"/>
</dbReference>
<dbReference type="CDD" id="cd01392">
    <property type="entry name" value="HTH_LacI"/>
    <property type="match status" value="1"/>
</dbReference>
<reference evidence="6 7" key="1">
    <citation type="submission" date="2016-10" db="EMBL/GenBank/DDBJ databases">
        <authorList>
            <person name="de Groot N.N."/>
        </authorList>
    </citation>
    <scope>NUCLEOTIDE SEQUENCE [LARGE SCALE GENOMIC DNA]</scope>
    <source>
        <strain evidence="6 7">DSM 23126</strain>
    </source>
</reference>
<evidence type="ECO:0000256" key="1">
    <source>
        <dbReference type="ARBA" id="ARBA00023015"/>
    </source>
</evidence>
<name>A0A1H2V5F1_9BACI</name>
<evidence type="ECO:0000256" key="2">
    <source>
        <dbReference type="ARBA" id="ARBA00023125"/>
    </source>
</evidence>
<sequence length="350" mass="38964">MRAGRKEGPPVAVTIKDVAKRANVAASTVSRVIANSSKISPGTARRVREAITELDYNPNYHARSLVKNTTNTIGIVMPRSAQSTFQNPFFPEVIRGITSEIHDKDIGMYLSTGQTEDEIYNEVVKMVVESRVDGIILLYSQENDRIMPFLLEKNFPFVLIGRPSAQLDQISYVNNDNVKAGGMLTEYLLLLNHKKIGFIGGNENSMVTKDHLEGYSNALAKRAVPFREEYVVYREEIKEGGQEAAIELMSLSSPPTAIIAADDMMAFGVLRMIQDMNKKVPDDVSIVSFNNFMLSELSTPPLTTVDIHIFDLGARAAESLVDLMYSGNKDIQHTIVPHHLVKRESCTVWN</sequence>
<evidence type="ECO:0000313" key="6">
    <source>
        <dbReference type="EMBL" id="SDW63576.1"/>
    </source>
</evidence>